<comment type="caution">
    <text evidence="2">The sequence shown here is derived from an EMBL/GenBank/DDBJ whole genome shotgun (WGS) entry which is preliminary data.</text>
</comment>
<evidence type="ECO:0000256" key="1">
    <source>
        <dbReference type="SAM" id="MobiDB-lite"/>
    </source>
</evidence>
<organism evidence="2 3">
    <name type="scientific">Mycena maculata</name>
    <dbReference type="NCBI Taxonomy" id="230809"/>
    <lineage>
        <taxon>Eukaryota</taxon>
        <taxon>Fungi</taxon>
        <taxon>Dikarya</taxon>
        <taxon>Basidiomycota</taxon>
        <taxon>Agaricomycotina</taxon>
        <taxon>Agaricomycetes</taxon>
        <taxon>Agaricomycetidae</taxon>
        <taxon>Agaricales</taxon>
        <taxon>Marasmiineae</taxon>
        <taxon>Mycenaceae</taxon>
        <taxon>Mycena</taxon>
    </lineage>
</organism>
<gene>
    <name evidence="2" type="ORF">DFH07DRAFT_781774</name>
</gene>
<evidence type="ECO:0000313" key="3">
    <source>
        <dbReference type="Proteomes" id="UP001215280"/>
    </source>
</evidence>
<reference evidence="2" key="1">
    <citation type="submission" date="2023-03" db="EMBL/GenBank/DDBJ databases">
        <title>Massive genome expansion in bonnet fungi (Mycena s.s.) driven by repeated elements and novel gene families across ecological guilds.</title>
        <authorList>
            <consortium name="Lawrence Berkeley National Laboratory"/>
            <person name="Harder C.B."/>
            <person name="Miyauchi S."/>
            <person name="Viragh M."/>
            <person name="Kuo A."/>
            <person name="Thoen E."/>
            <person name="Andreopoulos B."/>
            <person name="Lu D."/>
            <person name="Skrede I."/>
            <person name="Drula E."/>
            <person name="Henrissat B."/>
            <person name="Morin E."/>
            <person name="Kohler A."/>
            <person name="Barry K."/>
            <person name="LaButti K."/>
            <person name="Morin E."/>
            <person name="Salamov A."/>
            <person name="Lipzen A."/>
            <person name="Mereny Z."/>
            <person name="Hegedus B."/>
            <person name="Baldrian P."/>
            <person name="Stursova M."/>
            <person name="Weitz H."/>
            <person name="Taylor A."/>
            <person name="Grigoriev I.V."/>
            <person name="Nagy L.G."/>
            <person name="Martin F."/>
            <person name="Kauserud H."/>
        </authorList>
    </citation>
    <scope>NUCLEOTIDE SEQUENCE</scope>
    <source>
        <strain evidence="2">CBHHK188m</strain>
    </source>
</reference>
<evidence type="ECO:0000313" key="2">
    <source>
        <dbReference type="EMBL" id="KAJ7730007.1"/>
    </source>
</evidence>
<feature type="region of interest" description="Disordered" evidence="1">
    <location>
        <begin position="610"/>
        <end position="657"/>
    </location>
</feature>
<name>A0AAD7HWQ5_9AGAR</name>
<sequence length="657" mass="70975">MGTAPSSHPFGSQEVTTAMFQSWLDELPGGDAGNPSPDYSTSGQAAPSIGSSPAFVLASVAPSFNSSSLLISPGGDFENLFPDYPTSTTPSAGSSPPFLLTTVASNFSSPSLGSPHLSDQDGNPPLTDLLSSGPADISQGNQVSLGMHAEWRSSHPGSTLSAPPAASGQIATSIPVVAALFVGVPNGQDDRRNLLLPRIRLPSISPSIPDILHALHNCEGVLCDVVHSLCSNLDQVPCRVAWSMQLVEVGGDYTSVATGYREVGLLADHLHSSSNVISNAESNPTSDATFRMHQLDRETRLYVLYITAEFPAPLVERGPQERFIPVDVSRARSGTLALTVKNSPISKSLSNVLKTGAWLDENYMQQGFELSSLSKRGFGAAYLHVRQGLIIEDVFSRAKGTAGAVVSLTIADVAAWAGIKSGTYTNNRTFAASARATFQYLRSLNAQQAPTRAPDILQRDQEFKGLLTVFFQPETLTENWRENSTAVELSAAGSKVKEMKKKIELYPETTIDSYRHQPFKHIQFELVTPKYTLDPPTSRALAYSEMAEAGSSTSVDIRIYELQVRIWVRSVRIGVPPLEEELLENRSTRHKIVISTALSTARAKVATKNLHQNPGHVHIPSQKAKATKKAKAKRQKKKADNSSKVGTDEVRNYARET</sequence>
<keyword evidence="3" id="KW-1185">Reference proteome</keyword>
<feature type="compositionally biased region" description="Basic residues" evidence="1">
    <location>
        <begin position="625"/>
        <end position="637"/>
    </location>
</feature>
<dbReference type="EMBL" id="JARJLG010000194">
    <property type="protein sequence ID" value="KAJ7730007.1"/>
    <property type="molecule type" value="Genomic_DNA"/>
</dbReference>
<protein>
    <submittedName>
        <fullName evidence="2">Uncharacterized protein</fullName>
    </submittedName>
</protein>
<accession>A0AAD7HWQ5</accession>
<feature type="compositionally biased region" description="Polar residues" evidence="1">
    <location>
        <begin position="37"/>
        <end position="47"/>
    </location>
</feature>
<feature type="region of interest" description="Disordered" evidence="1">
    <location>
        <begin position="1"/>
        <end position="47"/>
    </location>
</feature>
<feature type="region of interest" description="Disordered" evidence="1">
    <location>
        <begin position="110"/>
        <end position="137"/>
    </location>
</feature>
<feature type="compositionally biased region" description="Basic and acidic residues" evidence="1">
    <location>
        <begin position="638"/>
        <end position="657"/>
    </location>
</feature>
<dbReference type="AlphaFoldDB" id="A0AAD7HWQ5"/>
<proteinExistence type="predicted"/>
<feature type="compositionally biased region" description="Polar residues" evidence="1">
    <location>
        <begin position="1"/>
        <end position="20"/>
    </location>
</feature>
<dbReference type="Proteomes" id="UP001215280">
    <property type="component" value="Unassembled WGS sequence"/>
</dbReference>